<keyword evidence="2" id="KW-0966">Cell projection</keyword>
<gene>
    <name evidence="2" type="ORF">ER308_04810</name>
</gene>
<reference evidence="2 3" key="1">
    <citation type="submission" date="2019-01" db="EMBL/GenBank/DDBJ databases">
        <title>Egibacter rhizosphaerae EGI 80759T.</title>
        <authorList>
            <person name="Chen D.-D."/>
            <person name="Tian Y."/>
            <person name="Jiao J.-Y."/>
            <person name="Zhang X.-T."/>
            <person name="Zhang Y.-G."/>
            <person name="Zhang Y."/>
            <person name="Xiao M."/>
            <person name="Shu W.-S."/>
            <person name="Li W.-J."/>
        </authorList>
    </citation>
    <scope>NUCLEOTIDE SEQUENCE [LARGE SCALE GENOMIC DNA]</scope>
    <source>
        <strain evidence="2 3">EGI 80759</strain>
    </source>
</reference>
<dbReference type="GO" id="GO:0044780">
    <property type="term" value="P:bacterial-type flagellum assembly"/>
    <property type="evidence" value="ECO:0007669"/>
    <property type="project" value="InterPro"/>
</dbReference>
<feature type="region of interest" description="Disordered" evidence="1">
    <location>
        <begin position="162"/>
        <end position="183"/>
    </location>
</feature>
<dbReference type="RefSeq" id="WP_131153927.1">
    <property type="nucleotide sequence ID" value="NZ_CP036402.1"/>
</dbReference>
<dbReference type="Pfam" id="PF05130">
    <property type="entry name" value="FlgN"/>
    <property type="match status" value="1"/>
</dbReference>
<organism evidence="2 3">
    <name type="scientific">Egibacter rhizosphaerae</name>
    <dbReference type="NCBI Taxonomy" id="1670831"/>
    <lineage>
        <taxon>Bacteria</taxon>
        <taxon>Bacillati</taxon>
        <taxon>Actinomycetota</taxon>
        <taxon>Nitriliruptoria</taxon>
        <taxon>Egibacterales</taxon>
        <taxon>Egibacteraceae</taxon>
        <taxon>Egibacter</taxon>
    </lineage>
</organism>
<dbReference type="Proteomes" id="UP000291469">
    <property type="component" value="Chromosome"/>
</dbReference>
<evidence type="ECO:0000313" key="3">
    <source>
        <dbReference type="Proteomes" id="UP000291469"/>
    </source>
</evidence>
<dbReference type="Gene3D" id="1.20.58.300">
    <property type="entry name" value="FlgN-like"/>
    <property type="match status" value="1"/>
</dbReference>
<evidence type="ECO:0000256" key="1">
    <source>
        <dbReference type="SAM" id="MobiDB-lite"/>
    </source>
</evidence>
<keyword evidence="3" id="KW-1185">Reference proteome</keyword>
<keyword evidence="2" id="KW-0969">Cilium</keyword>
<sequence>MSQSTASTPRGAGATTGPYPDLEALADTLWSERHVVEYLLFKLVTAKLLLAAQERRFVATALDEVERIIETLRSAEVQRGSALEAVAADWGTDAEELTLAELAARAPAPMDAVFRDHQEAFARLASEIEETANTNRQLASAALGEVRATIAALAGPTGASTYTAAGRHHSDSVAGPVRLDEVL</sequence>
<dbReference type="KEGG" id="erz:ER308_04810"/>
<dbReference type="AlphaFoldDB" id="A0A411YCK4"/>
<keyword evidence="2" id="KW-0282">Flagellum</keyword>
<proteinExistence type="predicted"/>
<protein>
    <submittedName>
        <fullName evidence="2">Flagellar protein FlgN</fullName>
    </submittedName>
</protein>
<accession>A0A411YCK4</accession>
<evidence type="ECO:0000313" key="2">
    <source>
        <dbReference type="EMBL" id="QBI18930.1"/>
    </source>
</evidence>
<dbReference type="InterPro" id="IPR007809">
    <property type="entry name" value="FlgN-like"/>
</dbReference>
<dbReference type="EMBL" id="CP036402">
    <property type="protein sequence ID" value="QBI18930.1"/>
    <property type="molecule type" value="Genomic_DNA"/>
</dbReference>
<name>A0A411YCK4_9ACTN</name>